<name>A0A814PKC1_9BILA</name>
<evidence type="ECO:0000256" key="1">
    <source>
        <dbReference type="ARBA" id="ARBA00008535"/>
    </source>
</evidence>
<evidence type="ECO:0000256" key="3">
    <source>
        <dbReference type="ARBA" id="ARBA00023134"/>
    </source>
</evidence>
<proteinExistence type="inferred from homology"/>
<evidence type="ECO:0000313" key="5">
    <source>
        <dbReference type="EMBL" id="CAF1107198.1"/>
    </source>
</evidence>
<dbReference type="InterPro" id="IPR006703">
    <property type="entry name" value="G_AIG1"/>
</dbReference>
<evidence type="ECO:0000256" key="2">
    <source>
        <dbReference type="ARBA" id="ARBA00022741"/>
    </source>
</evidence>
<evidence type="ECO:0000313" key="6">
    <source>
        <dbReference type="Proteomes" id="UP000663854"/>
    </source>
</evidence>
<dbReference type="EMBL" id="CAJNOH010000701">
    <property type="protein sequence ID" value="CAF1107198.1"/>
    <property type="molecule type" value="Genomic_DNA"/>
</dbReference>
<keyword evidence="3" id="KW-0342">GTP-binding</keyword>
<dbReference type="PANTHER" id="PTHR10903:SF184">
    <property type="entry name" value="GTP-BINDING PROTEIN A"/>
    <property type="match status" value="1"/>
</dbReference>
<evidence type="ECO:0000259" key="4">
    <source>
        <dbReference type="PROSITE" id="PS51720"/>
    </source>
</evidence>
<comment type="similarity">
    <text evidence="1">Belongs to the TRAFAC class TrmE-Era-EngA-EngB-Septin-like GTPase superfamily. AIG1/Toc34/Toc159-like paraseptin GTPase family. IAN subfamily.</text>
</comment>
<protein>
    <recommendedName>
        <fullName evidence="4">AIG1-type G domain-containing protein</fullName>
    </recommendedName>
</protein>
<dbReference type="Proteomes" id="UP000663854">
    <property type="component" value="Unassembled WGS sequence"/>
</dbReference>
<keyword evidence="2" id="KW-0547">Nucleotide-binding</keyword>
<dbReference type="InterPro" id="IPR045058">
    <property type="entry name" value="GIMA/IAN/Toc"/>
</dbReference>
<dbReference type="Pfam" id="PF04548">
    <property type="entry name" value="AIG1"/>
    <property type="match status" value="1"/>
</dbReference>
<dbReference type="PROSITE" id="PS51720">
    <property type="entry name" value="G_AIG1"/>
    <property type="match status" value="1"/>
</dbReference>
<comment type="caution">
    <text evidence="5">The sequence shown here is derived from an EMBL/GenBank/DDBJ whole genome shotgun (WGS) entry which is preliminary data.</text>
</comment>
<organism evidence="5 6">
    <name type="scientific">Rotaria sordida</name>
    <dbReference type="NCBI Taxonomy" id="392033"/>
    <lineage>
        <taxon>Eukaryota</taxon>
        <taxon>Metazoa</taxon>
        <taxon>Spiralia</taxon>
        <taxon>Gnathifera</taxon>
        <taxon>Rotifera</taxon>
        <taxon>Eurotatoria</taxon>
        <taxon>Bdelloidea</taxon>
        <taxon>Philodinida</taxon>
        <taxon>Philodinidae</taxon>
        <taxon>Rotaria</taxon>
    </lineage>
</organism>
<dbReference type="SUPFAM" id="SSF52540">
    <property type="entry name" value="P-loop containing nucleoside triphosphate hydrolases"/>
    <property type="match status" value="1"/>
</dbReference>
<sequence length="195" mass="21766">MGRAGSGKSSLGNTILGEKQFDLHVSSHSAVNDKCKVGFRHFYRQHANLIVIDTPGFFKNEKDIEGSVRLAVNNGICAVLLTLSIDFGLTNQEEKMIDTLTDMYGDKIFRHMIIVFTGLDKIDEDLSTFIDQQCSSTLKKFLERCGNRYIAIDNNANATDKDEFVSKLIDIIMAMSHSISHGSNLSTLVNSYMME</sequence>
<dbReference type="Gene3D" id="3.40.50.300">
    <property type="entry name" value="P-loop containing nucleotide triphosphate hydrolases"/>
    <property type="match status" value="1"/>
</dbReference>
<dbReference type="PANTHER" id="PTHR10903">
    <property type="entry name" value="GTPASE, IMAP FAMILY MEMBER-RELATED"/>
    <property type="match status" value="1"/>
</dbReference>
<accession>A0A814PKC1</accession>
<feature type="domain" description="AIG1-type G" evidence="4">
    <location>
        <begin position="1"/>
        <end position="195"/>
    </location>
</feature>
<gene>
    <name evidence="5" type="ORF">PYM288_LOCUS19992</name>
</gene>
<dbReference type="InterPro" id="IPR027417">
    <property type="entry name" value="P-loop_NTPase"/>
</dbReference>
<dbReference type="AlphaFoldDB" id="A0A814PKC1"/>
<reference evidence="5" key="1">
    <citation type="submission" date="2021-02" db="EMBL/GenBank/DDBJ databases">
        <authorList>
            <person name="Nowell W R."/>
        </authorList>
    </citation>
    <scope>NUCLEOTIDE SEQUENCE</scope>
</reference>
<dbReference type="GO" id="GO:0005525">
    <property type="term" value="F:GTP binding"/>
    <property type="evidence" value="ECO:0007669"/>
    <property type="project" value="UniProtKB-KW"/>
</dbReference>